<feature type="transmembrane region" description="Helical" evidence="1">
    <location>
        <begin position="125"/>
        <end position="144"/>
    </location>
</feature>
<dbReference type="OrthoDB" id="3749011at2"/>
<keyword evidence="3" id="KW-1185">Reference proteome</keyword>
<dbReference type="EMBL" id="VIUW01000003">
    <property type="protein sequence ID" value="TWD14498.1"/>
    <property type="molecule type" value="Genomic_DNA"/>
</dbReference>
<evidence type="ECO:0000313" key="2">
    <source>
        <dbReference type="EMBL" id="TWD14498.1"/>
    </source>
</evidence>
<accession>A0A560WA42</accession>
<dbReference type="Proteomes" id="UP000315628">
    <property type="component" value="Unassembled WGS sequence"/>
</dbReference>
<dbReference type="Pfam" id="PF10067">
    <property type="entry name" value="DUF2306"/>
    <property type="match status" value="1"/>
</dbReference>
<protein>
    <submittedName>
        <fullName evidence="2">Putative membrane protein</fullName>
    </submittedName>
</protein>
<feature type="transmembrane region" description="Helical" evidence="1">
    <location>
        <begin position="6"/>
        <end position="24"/>
    </location>
</feature>
<gene>
    <name evidence="2" type="ORF">FB557_1910</name>
</gene>
<sequence>MTDDLLVTHLAAALVALPLGGYQLFRRTKGDARHVLVGRVWVGLMLYVALSSFGLRDLNNGSFSLLHVLSIVTLVSLSLGIWRIRAGDVRAHRGAMTGSWLGLCGAFVAAVAVPDRTLPTFALDHPTGALAALLAVAATSWVVIRLGGLLADRAALPAAPLRPPD</sequence>
<dbReference type="InterPro" id="IPR018750">
    <property type="entry name" value="DUF2306_membrane"/>
</dbReference>
<evidence type="ECO:0000256" key="1">
    <source>
        <dbReference type="SAM" id="Phobius"/>
    </source>
</evidence>
<dbReference type="RefSeq" id="WP_144857364.1">
    <property type="nucleotide sequence ID" value="NZ_BAAAYT010000005.1"/>
</dbReference>
<name>A0A560WA42_9MICO</name>
<keyword evidence="1" id="KW-1133">Transmembrane helix</keyword>
<comment type="caution">
    <text evidence="2">The sequence shown here is derived from an EMBL/GenBank/DDBJ whole genome shotgun (WGS) entry which is preliminary data.</text>
</comment>
<feature type="transmembrane region" description="Helical" evidence="1">
    <location>
        <begin position="94"/>
        <end position="113"/>
    </location>
</feature>
<feature type="transmembrane region" description="Helical" evidence="1">
    <location>
        <begin position="61"/>
        <end position="82"/>
    </location>
</feature>
<organism evidence="2 3">
    <name type="scientific">Marihabitans asiaticum</name>
    <dbReference type="NCBI Taxonomy" id="415218"/>
    <lineage>
        <taxon>Bacteria</taxon>
        <taxon>Bacillati</taxon>
        <taxon>Actinomycetota</taxon>
        <taxon>Actinomycetes</taxon>
        <taxon>Micrococcales</taxon>
        <taxon>Intrasporangiaceae</taxon>
        <taxon>Marihabitans</taxon>
    </lineage>
</organism>
<proteinExistence type="predicted"/>
<evidence type="ECO:0000313" key="3">
    <source>
        <dbReference type="Proteomes" id="UP000315628"/>
    </source>
</evidence>
<reference evidence="2 3" key="1">
    <citation type="submission" date="2019-06" db="EMBL/GenBank/DDBJ databases">
        <title>Sequencing the genomes of 1000 actinobacteria strains.</title>
        <authorList>
            <person name="Klenk H.-P."/>
        </authorList>
    </citation>
    <scope>NUCLEOTIDE SEQUENCE [LARGE SCALE GENOMIC DNA]</scope>
    <source>
        <strain evidence="2 3">DSM 18935</strain>
    </source>
</reference>
<keyword evidence="1" id="KW-0472">Membrane</keyword>
<feature type="transmembrane region" description="Helical" evidence="1">
    <location>
        <begin position="36"/>
        <end position="55"/>
    </location>
</feature>
<keyword evidence="1" id="KW-0812">Transmembrane</keyword>
<dbReference type="AlphaFoldDB" id="A0A560WA42"/>